<dbReference type="AlphaFoldDB" id="A0A443Q300"/>
<evidence type="ECO:0000259" key="4">
    <source>
        <dbReference type="SMART" id="SM00645"/>
    </source>
</evidence>
<dbReference type="SMART" id="SM00645">
    <property type="entry name" value="Pept_C1"/>
    <property type="match status" value="1"/>
</dbReference>
<feature type="chain" id="PRO_5019216206" description="Peptidase C1A papain C-terminal domain-containing protein" evidence="3">
    <location>
        <begin position="20"/>
        <end position="277"/>
    </location>
</feature>
<dbReference type="PANTHER" id="PTHR12411">
    <property type="entry name" value="CYSTEINE PROTEASE FAMILY C1-RELATED"/>
    <property type="match status" value="1"/>
</dbReference>
<evidence type="ECO:0000256" key="1">
    <source>
        <dbReference type="ARBA" id="ARBA00008455"/>
    </source>
</evidence>
<comment type="similarity">
    <text evidence="1">Belongs to the peptidase C1 family.</text>
</comment>
<dbReference type="InterPro" id="IPR039417">
    <property type="entry name" value="Peptidase_C1A_papain-like"/>
</dbReference>
<dbReference type="Gene3D" id="3.90.70.10">
    <property type="entry name" value="Cysteine proteinases"/>
    <property type="match status" value="1"/>
</dbReference>
<dbReference type="PRINTS" id="PR00705">
    <property type="entry name" value="PAPAIN"/>
</dbReference>
<dbReference type="InterPro" id="IPR000169">
    <property type="entry name" value="Pept_cys_AS"/>
</dbReference>
<dbReference type="InterPro" id="IPR038765">
    <property type="entry name" value="Papain-like_cys_pep_sf"/>
</dbReference>
<keyword evidence="6" id="KW-1185">Reference proteome</keyword>
<evidence type="ECO:0000313" key="5">
    <source>
        <dbReference type="EMBL" id="RWR97396.1"/>
    </source>
</evidence>
<keyword evidence="2" id="KW-1015">Disulfide bond</keyword>
<dbReference type="EMBL" id="QPKB01000013">
    <property type="protein sequence ID" value="RWR97396.1"/>
    <property type="molecule type" value="Genomic_DNA"/>
</dbReference>
<dbReference type="Proteomes" id="UP000283530">
    <property type="component" value="Unassembled WGS sequence"/>
</dbReference>
<keyword evidence="3" id="KW-0732">Signal</keyword>
<gene>
    <name evidence="5" type="ORF">CKAN_02682700</name>
</gene>
<dbReference type="Pfam" id="PF00112">
    <property type="entry name" value="Peptidase_C1"/>
    <property type="match status" value="1"/>
</dbReference>
<dbReference type="FunFam" id="3.90.70.10:FF:000332">
    <property type="entry name" value="Cathepsin L1"/>
    <property type="match status" value="1"/>
</dbReference>
<evidence type="ECO:0000313" key="6">
    <source>
        <dbReference type="Proteomes" id="UP000283530"/>
    </source>
</evidence>
<dbReference type="OrthoDB" id="10253408at2759"/>
<dbReference type="CDD" id="cd02248">
    <property type="entry name" value="Peptidase_C1A"/>
    <property type="match status" value="1"/>
</dbReference>
<sequence>MALAYLICLLIFLIRPLESSRHLDENEPTICADEKFLGEIQKEEVLVSKLFKDNKVDVDDKYLPANVDWRGRGAVTSVKHQGQCGSCWAFSAVGAVEGAHQISTGELKDLSVQQLVDCDSGNHGCQSGTIIPAFRYIMEHGIANEDQYPYTARAGNCKRSVPTRALIKGYQYVAPTELHLMAAVAKRPVSAYVSANSEAFFRYNGGVFRGPCDGNRNHGVLVVGYATDRDGTKYWIIKNSWGTKKWGEQGYMRLQRGVGEKGLCGIAAVASYPITSA</sequence>
<proteinExistence type="inferred from homology"/>
<dbReference type="GO" id="GO:0006508">
    <property type="term" value="P:proteolysis"/>
    <property type="evidence" value="ECO:0007669"/>
    <property type="project" value="InterPro"/>
</dbReference>
<dbReference type="PROSITE" id="PS00139">
    <property type="entry name" value="THIOL_PROTEASE_CYS"/>
    <property type="match status" value="1"/>
</dbReference>
<dbReference type="GO" id="GO:0008234">
    <property type="term" value="F:cysteine-type peptidase activity"/>
    <property type="evidence" value="ECO:0007669"/>
    <property type="project" value="InterPro"/>
</dbReference>
<feature type="domain" description="Peptidase C1A papain C-terminal" evidence="4">
    <location>
        <begin position="63"/>
        <end position="274"/>
    </location>
</feature>
<comment type="caution">
    <text evidence="5">The sequence shown here is derived from an EMBL/GenBank/DDBJ whole genome shotgun (WGS) entry which is preliminary data.</text>
</comment>
<dbReference type="SUPFAM" id="SSF54001">
    <property type="entry name" value="Cysteine proteinases"/>
    <property type="match status" value="1"/>
</dbReference>
<dbReference type="InterPro" id="IPR000668">
    <property type="entry name" value="Peptidase_C1A_C"/>
</dbReference>
<reference evidence="5 6" key="1">
    <citation type="journal article" date="2019" name="Nat. Plants">
        <title>Stout camphor tree genome fills gaps in understanding of flowering plant genome evolution.</title>
        <authorList>
            <person name="Chaw S.M."/>
            <person name="Liu Y.C."/>
            <person name="Wu Y.W."/>
            <person name="Wang H.Y."/>
            <person name="Lin C.I."/>
            <person name="Wu C.S."/>
            <person name="Ke H.M."/>
            <person name="Chang L.Y."/>
            <person name="Hsu C.Y."/>
            <person name="Yang H.T."/>
            <person name="Sudianto E."/>
            <person name="Hsu M.H."/>
            <person name="Wu K.P."/>
            <person name="Wang L.N."/>
            <person name="Leebens-Mack J.H."/>
            <person name="Tsai I.J."/>
        </authorList>
    </citation>
    <scope>NUCLEOTIDE SEQUENCE [LARGE SCALE GENOMIC DNA]</scope>
    <source>
        <strain evidence="6">cv. Chaw 1501</strain>
        <tissue evidence="5">Young leaves</tissue>
    </source>
</reference>
<evidence type="ECO:0000256" key="3">
    <source>
        <dbReference type="SAM" id="SignalP"/>
    </source>
</evidence>
<dbReference type="STRING" id="337451.A0A443Q300"/>
<protein>
    <recommendedName>
        <fullName evidence="4">Peptidase C1A papain C-terminal domain-containing protein</fullName>
    </recommendedName>
</protein>
<organism evidence="5 6">
    <name type="scientific">Cinnamomum micranthum f. kanehirae</name>
    <dbReference type="NCBI Taxonomy" id="337451"/>
    <lineage>
        <taxon>Eukaryota</taxon>
        <taxon>Viridiplantae</taxon>
        <taxon>Streptophyta</taxon>
        <taxon>Embryophyta</taxon>
        <taxon>Tracheophyta</taxon>
        <taxon>Spermatophyta</taxon>
        <taxon>Magnoliopsida</taxon>
        <taxon>Magnoliidae</taxon>
        <taxon>Laurales</taxon>
        <taxon>Lauraceae</taxon>
        <taxon>Cinnamomum</taxon>
    </lineage>
</organism>
<accession>A0A443Q300</accession>
<feature type="signal peptide" evidence="3">
    <location>
        <begin position="1"/>
        <end position="19"/>
    </location>
</feature>
<dbReference type="InterPro" id="IPR013128">
    <property type="entry name" value="Peptidase_C1A"/>
</dbReference>
<name>A0A443Q300_9MAGN</name>
<evidence type="ECO:0000256" key="2">
    <source>
        <dbReference type="ARBA" id="ARBA00023157"/>
    </source>
</evidence>